<keyword evidence="1" id="KW-0472">Membrane</keyword>
<comment type="caution">
    <text evidence="2">The sequence shown here is derived from an EMBL/GenBank/DDBJ whole genome shotgun (WGS) entry which is preliminary data.</text>
</comment>
<proteinExistence type="predicted"/>
<keyword evidence="1" id="KW-0812">Transmembrane</keyword>
<feature type="transmembrane region" description="Helical" evidence="1">
    <location>
        <begin position="150"/>
        <end position="176"/>
    </location>
</feature>
<reference evidence="2 3" key="1">
    <citation type="submission" date="2018-03" db="EMBL/GenBank/DDBJ databases">
        <title>The ancient ancestry and fast evolution of plastids.</title>
        <authorList>
            <person name="Moore K.R."/>
            <person name="Magnabosco C."/>
            <person name="Momper L."/>
            <person name="Gold D.A."/>
            <person name="Bosak T."/>
            <person name="Fournier G.P."/>
        </authorList>
    </citation>
    <scope>NUCLEOTIDE SEQUENCE [LARGE SCALE GENOMIC DNA]</scope>
    <source>
        <strain evidence="2 3">CCALA 037</strain>
    </source>
</reference>
<dbReference type="RefSeq" id="WP_106303367.1">
    <property type="nucleotide sequence ID" value="NZ_PVWO01000092.1"/>
</dbReference>
<protein>
    <submittedName>
        <fullName evidence="2">Uncharacterized protein</fullName>
    </submittedName>
</protein>
<keyword evidence="3" id="KW-1185">Reference proteome</keyword>
<accession>A0A2T1GHN6</accession>
<feature type="transmembrane region" description="Helical" evidence="1">
    <location>
        <begin position="20"/>
        <end position="46"/>
    </location>
</feature>
<organism evidence="2 3">
    <name type="scientific">Chamaesiphon polymorphus CCALA 037</name>
    <dbReference type="NCBI Taxonomy" id="2107692"/>
    <lineage>
        <taxon>Bacteria</taxon>
        <taxon>Bacillati</taxon>
        <taxon>Cyanobacteriota</taxon>
        <taxon>Cyanophyceae</taxon>
        <taxon>Gomontiellales</taxon>
        <taxon>Chamaesiphonaceae</taxon>
        <taxon>Chamaesiphon</taxon>
    </lineage>
</organism>
<feature type="transmembrane region" description="Helical" evidence="1">
    <location>
        <begin position="67"/>
        <end position="90"/>
    </location>
</feature>
<dbReference type="Proteomes" id="UP000238937">
    <property type="component" value="Unassembled WGS sequence"/>
</dbReference>
<sequence length="187" mass="20706">MFIISEAKVLDWQLVFYNAFIYGLVLSFVLTILTAISGAIALDMFVDNYPPDIKEKYGPMSSRAARLHPFIAALLFITIFVVPIIGLFAVQAQVDSVPFLPALAFSGIALLTFNTFDLIILDWLFFCTIQPRAMLLPGTEGMAAYRDYRFHFVGFLKGLGFSAVGSLLIAAFWVILHWSIALLPSAA</sequence>
<dbReference type="OrthoDB" id="359342at2"/>
<dbReference type="AlphaFoldDB" id="A0A2T1GHN6"/>
<gene>
    <name evidence="2" type="ORF">C7B77_09575</name>
</gene>
<feature type="transmembrane region" description="Helical" evidence="1">
    <location>
        <begin position="102"/>
        <end position="129"/>
    </location>
</feature>
<keyword evidence="1" id="KW-1133">Transmembrane helix</keyword>
<evidence type="ECO:0000313" key="3">
    <source>
        <dbReference type="Proteomes" id="UP000238937"/>
    </source>
</evidence>
<evidence type="ECO:0000256" key="1">
    <source>
        <dbReference type="SAM" id="Phobius"/>
    </source>
</evidence>
<evidence type="ECO:0000313" key="2">
    <source>
        <dbReference type="EMBL" id="PSB57110.1"/>
    </source>
</evidence>
<dbReference type="EMBL" id="PVWO01000092">
    <property type="protein sequence ID" value="PSB57110.1"/>
    <property type="molecule type" value="Genomic_DNA"/>
</dbReference>
<name>A0A2T1GHN6_9CYAN</name>